<evidence type="ECO:0000313" key="2">
    <source>
        <dbReference type="Proteomes" id="UP001054945"/>
    </source>
</evidence>
<proteinExistence type="predicted"/>
<keyword evidence="2" id="KW-1185">Reference proteome</keyword>
<comment type="caution">
    <text evidence="1">The sequence shown here is derived from an EMBL/GenBank/DDBJ whole genome shotgun (WGS) entry which is preliminary data.</text>
</comment>
<sequence>MAAFRYLMRKKMWPPSFSCSRERKVDNFFSLVEKKVVKRIGVLHKTLTTRLPITTVERKNGRHVHPLTSRQSHIDSIHSPQRTRNTIMKRVHEVFEIPIWNFSIRKSGKQVSRRSKY</sequence>
<dbReference type="AlphaFoldDB" id="A0AAV4MG95"/>
<protein>
    <submittedName>
        <fullName evidence="1">Uncharacterized protein</fullName>
    </submittedName>
</protein>
<reference evidence="1 2" key="1">
    <citation type="submission" date="2021-06" db="EMBL/GenBank/DDBJ databases">
        <title>Caerostris extrusa draft genome.</title>
        <authorList>
            <person name="Kono N."/>
            <person name="Arakawa K."/>
        </authorList>
    </citation>
    <scope>NUCLEOTIDE SEQUENCE [LARGE SCALE GENOMIC DNA]</scope>
</reference>
<organism evidence="1 2">
    <name type="scientific">Caerostris extrusa</name>
    <name type="common">Bark spider</name>
    <name type="synonym">Caerostris bankana</name>
    <dbReference type="NCBI Taxonomy" id="172846"/>
    <lineage>
        <taxon>Eukaryota</taxon>
        <taxon>Metazoa</taxon>
        <taxon>Ecdysozoa</taxon>
        <taxon>Arthropoda</taxon>
        <taxon>Chelicerata</taxon>
        <taxon>Arachnida</taxon>
        <taxon>Araneae</taxon>
        <taxon>Araneomorphae</taxon>
        <taxon>Entelegynae</taxon>
        <taxon>Araneoidea</taxon>
        <taxon>Araneidae</taxon>
        <taxon>Caerostris</taxon>
    </lineage>
</organism>
<name>A0AAV4MG95_CAEEX</name>
<dbReference type="Proteomes" id="UP001054945">
    <property type="component" value="Unassembled WGS sequence"/>
</dbReference>
<dbReference type="EMBL" id="BPLR01002173">
    <property type="protein sequence ID" value="GIX70908.1"/>
    <property type="molecule type" value="Genomic_DNA"/>
</dbReference>
<gene>
    <name evidence="1" type="ORF">CEXT_614291</name>
</gene>
<evidence type="ECO:0000313" key="1">
    <source>
        <dbReference type="EMBL" id="GIX70908.1"/>
    </source>
</evidence>
<accession>A0AAV4MG95</accession>